<dbReference type="Proteomes" id="UP001050691">
    <property type="component" value="Unassembled WGS sequence"/>
</dbReference>
<protein>
    <submittedName>
        <fullName evidence="1">Uncharacterized protein</fullName>
    </submittedName>
</protein>
<sequence>MHRQLNNAIESMVDASDAENLVVPYGLFPSKDEPMTECEKIVDIISNKPFAAKSVYKAYQTVHHGWAAARANLNDAENKKQYEDVYGTLAAFFKNIW</sequence>
<dbReference type="AlphaFoldDB" id="A0AAV5ALW7"/>
<comment type="caution">
    <text evidence="1">The sequence shown here is derived from an EMBL/GenBank/DDBJ whole genome shotgun (WGS) entry which is preliminary data.</text>
</comment>
<evidence type="ECO:0000313" key="2">
    <source>
        <dbReference type="Proteomes" id="UP001050691"/>
    </source>
</evidence>
<organism evidence="1 2">
    <name type="scientific">Clathrus columnatus</name>
    <dbReference type="NCBI Taxonomy" id="1419009"/>
    <lineage>
        <taxon>Eukaryota</taxon>
        <taxon>Fungi</taxon>
        <taxon>Dikarya</taxon>
        <taxon>Basidiomycota</taxon>
        <taxon>Agaricomycotina</taxon>
        <taxon>Agaricomycetes</taxon>
        <taxon>Phallomycetidae</taxon>
        <taxon>Phallales</taxon>
        <taxon>Clathraceae</taxon>
        <taxon>Clathrus</taxon>
    </lineage>
</organism>
<gene>
    <name evidence="1" type="ORF">Clacol_008173</name>
</gene>
<keyword evidence="2" id="KW-1185">Reference proteome</keyword>
<dbReference type="PANTHER" id="PTHR47668">
    <property type="entry name" value="DIENELACTONE HYDROLASE FAMILY PROTEIN (AFU_ORTHOLOGUE AFUA_6G01940)"/>
    <property type="match status" value="1"/>
</dbReference>
<evidence type="ECO:0000313" key="1">
    <source>
        <dbReference type="EMBL" id="GJJ13916.1"/>
    </source>
</evidence>
<accession>A0AAV5ALW7</accession>
<reference evidence="1" key="1">
    <citation type="submission" date="2021-10" db="EMBL/GenBank/DDBJ databases">
        <title>De novo Genome Assembly of Clathrus columnatus (Basidiomycota, Fungi) Using Illumina and Nanopore Sequence Data.</title>
        <authorList>
            <person name="Ogiso-Tanaka E."/>
            <person name="Itagaki H."/>
            <person name="Hosoya T."/>
            <person name="Hosaka K."/>
        </authorList>
    </citation>
    <scope>NUCLEOTIDE SEQUENCE</scope>
    <source>
        <strain evidence="1">MO-923</strain>
    </source>
</reference>
<name>A0AAV5ALW7_9AGAM</name>
<dbReference type="EMBL" id="BPWL01000009">
    <property type="protein sequence ID" value="GJJ13916.1"/>
    <property type="molecule type" value="Genomic_DNA"/>
</dbReference>
<proteinExistence type="predicted"/>
<dbReference type="PANTHER" id="PTHR47668:SF1">
    <property type="entry name" value="DIENELACTONE HYDROLASE DOMAIN-CONTAINING PROTEIN-RELATED"/>
    <property type="match status" value="1"/>
</dbReference>